<dbReference type="EMBL" id="JAUJWV010000003">
    <property type="protein sequence ID" value="MDN7243281.1"/>
    <property type="molecule type" value="Genomic_DNA"/>
</dbReference>
<gene>
    <name evidence="2" type="ORF">QWY14_15865</name>
</gene>
<dbReference type="RefSeq" id="WP_300987016.1">
    <property type="nucleotide sequence ID" value="NZ_CP129236.1"/>
</dbReference>
<keyword evidence="1" id="KW-1133">Transmembrane helix</keyword>
<feature type="transmembrane region" description="Helical" evidence="1">
    <location>
        <begin position="32"/>
        <end position="50"/>
    </location>
</feature>
<name>A0ABT8N5W5_9BACL</name>
<feature type="transmembrane region" description="Helical" evidence="1">
    <location>
        <begin position="7"/>
        <end position="26"/>
    </location>
</feature>
<keyword evidence="3" id="KW-1185">Reference proteome</keyword>
<proteinExistence type="predicted"/>
<evidence type="ECO:0000313" key="3">
    <source>
        <dbReference type="Proteomes" id="UP001172055"/>
    </source>
</evidence>
<accession>A0ABT8N5W5</accession>
<dbReference type="Proteomes" id="UP001172055">
    <property type="component" value="Unassembled WGS sequence"/>
</dbReference>
<reference evidence="2 3" key="1">
    <citation type="submission" date="2023-06" db="EMBL/GenBank/DDBJ databases">
        <title>Novel species in genus Planococcus.</title>
        <authorList>
            <person name="Ning S."/>
        </authorList>
    </citation>
    <scope>NUCLEOTIDE SEQUENCE [LARGE SCALE GENOMIC DNA]</scope>
    <source>
        <strain evidence="2 3">N028</strain>
    </source>
</reference>
<comment type="caution">
    <text evidence="2">The sequence shown here is derived from an EMBL/GenBank/DDBJ whole genome shotgun (WGS) entry which is preliminary data.</text>
</comment>
<protein>
    <submittedName>
        <fullName evidence="2">Uncharacterized protein</fullName>
    </submittedName>
</protein>
<feature type="transmembrane region" description="Helical" evidence="1">
    <location>
        <begin position="62"/>
        <end position="82"/>
    </location>
</feature>
<keyword evidence="1" id="KW-0472">Membrane</keyword>
<evidence type="ECO:0000313" key="2">
    <source>
        <dbReference type="EMBL" id="MDN7243281.1"/>
    </source>
</evidence>
<keyword evidence="1" id="KW-0812">Transmembrane</keyword>
<sequence length="84" mass="9466">MTKRKLINGIILAFSVIFVRFIDVRVYDMHPVLMILLIIGLIAGLMKLASRSGSLEETVSRRTSLLINSAVILMLALSYFVLER</sequence>
<organism evidence="2 3">
    <name type="scientific">Planococcus shixiaomingii</name>
    <dbReference type="NCBI Taxonomy" id="3058393"/>
    <lineage>
        <taxon>Bacteria</taxon>
        <taxon>Bacillati</taxon>
        <taxon>Bacillota</taxon>
        <taxon>Bacilli</taxon>
        <taxon>Bacillales</taxon>
        <taxon>Caryophanaceae</taxon>
        <taxon>Planococcus</taxon>
    </lineage>
</organism>
<evidence type="ECO:0000256" key="1">
    <source>
        <dbReference type="SAM" id="Phobius"/>
    </source>
</evidence>